<dbReference type="OrthoDB" id="5578851at2"/>
<dbReference type="SUPFAM" id="SSF55729">
    <property type="entry name" value="Acyl-CoA N-acyltransferases (Nat)"/>
    <property type="match status" value="1"/>
</dbReference>
<evidence type="ECO:0000256" key="1">
    <source>
        <dbReference type="ARBA" id="ARBA00022490"/>
    </source>
</evidence>
<comment type="similarity">
    <text evidence="9">Belongs to the TmcA family.</text>
</comment>
<comment type="caution">
    <text evidence="9">Lacks conserved residue(s) required for the propagation of feature annotation.</text>
</comment>
<evidence type="ECO:0000256" key="2">
    <source>
        <dbReference type="ARBA" id="ARBA00022555"/>
    </source>
</evidence>
<dbReference type="Pfam" id="PF08351">
    <property type="entry name" value="TmcA_N"/>
    <property type="match status" value="1"/>
</dbReference>
<dbReference type="Gene3D" id="1.20.120.890">
    <property type="entry name" value="tRNA(Met) cytidine acetyltransferase, tail domain"/>
    <property type="match status" value="1"/>
</dbReference>
<dbReference type="HAMAP" id="MF_01886">
    <property type="entry name" value="tRNA_acetyltr_TmcA"/>
    <property type="match status" value="1"/>
</dbReference>
<dbReference type="PANTHER" id="PTHR10925">
    <property type="entry name" value="N-ACETYLTRANSFERASE 10"/>
    <property type="match status" value="1"/>
</dbReference>
<feature type="binding site" evidence="9">
    <location>
        <begin position="446"/>
        <end position="448"/>
    </location>
    <ligand>
        <name>acetyl-CoA</name>
        <dbReference type="ChEBI" id="CHEBI:57288"/>
    </ligand>
</feature>
<evidence type="ECO:0000256" key="5">
    <source>
        <dbReference type="ARBA" id="ARBA00022741"/>
    </source>
</evidence>
<dbReference type="InterPro" id="IPR000182">
    <property type="entry name" value="GNAT_dom"/>
</dbReference>
<dbReference type="RefSeq" id="WP_109824965.1">
    <property type="nucleotide sequence ID" value="NZ_QGKL01000041.1"/>
</dbReference>
<dbReference type="GO" id="GO:0000049">
    <property type="term" value="F:tRNA binding"/>
    <property type="evidence" value="ECO:0007669"/>
    <property type="project" value="UniProtKB-UniRule"/>
</dbReference>
<feature type="domain" description="N-acetyltransferase" evidence="10">
    <location>
        <begin position="334"/>
        <end position="520"/>
    </location>
</feature>
<keyword evidence="7 9" id="KW-0694">RNA-binding</keyword>
<dbReference type="AlphaFoldDB" id="A0A317C7F5"/>
<dbReference type="InterPro" id="IPR024914">
    <property type="entry name" value="tRNA_acetyltr_TmcA"/>
</dbReference>
<evidence type="ECO:0000256" key="7">
    <source>
        <dbReference type="ARBA" id="ARBA00022884"/>
    </source>
</evidence>
<accession>A0A317C7F5</accession>
<name>A0A317C7F5_9GAMM</name>
<dbReference type="PANTHER" id="PTHR10925:SF5">
    <property type="entry name" value="RNA CYTIDINE ACETYLTRANSFERASE"/>
    <property type="match status" value="1"/>
</dbReference>
<keyword evidence="1 9" id="KW-0963">Cytoplasm</keyword>
<keyword evidence="5 9" id="KW-0547">Nucleotide-binding</keyword>
<dbReference type="InterPro" id="IPR038321">
    <property type="entry name" value="TmcA_C_sf"/>
</dbReference>
<dbReference type="Pfam" id="PF05127">
    <property type="entry name" value="NAT10_TcmA_helicase"/>
    <property type="match status" value="1"/>
</dbReference>
<dbReference type="Proteomes" id="UP000245506">
    <property type="component" value="Unassembled WGS sequence"/>
</dbReference>
<reference evidence="11 12" key="1">
    <citation type="submission" date="2018-05" db="EMBL/GenBank/DDBJ databases">
        <title>Leucothrix arctica sp. nov., isolated from Arctic seawater.</title>
        <authorList>
            <person name="Choi A."/>
            <person name="Baek K."/>
        </authorList>
    </citation>
    <scope>NUCLEOTIDE SEQUENCE [LARGE SCALE GENOMIC DNA]</scope>
    <source>
        <strain evidence="11 12">IMCC9719</strain>
    </source>
</reference>
<feature type="binding site" evidence="9">
    <location>
        <position position="301"/>
    </location>
    <ligand>
        <name>ATP</name>
        <dbReference type="ChEBI" id="CHEBI:30616"/>
    </ligand>
</feature>
<protein>
    <recommendedName>
        <fullName evidence="9">tRNA(Met) cytidine acetyltransferase TmcA</fullName>
        <ecNumber evidence="9">2.3.1.193</ecNumber>
    </recommendedName>
</protein>
<dbReference type="InterPro" id="IPR032672">
    <property type="entry name" value="TmcA/NAT10/Kre33"/>
</dbReference>
<dbReference type="GO" id="GO:0002101">
    <property type="term" value="P:tRNA wobble cytosine modification"/>
    <property type="evidence" value="ECO:0007669"/>
    <property type="project" value="UniProtKB-UniRule"/>
</dbReference>
<comment type="catalytic activity">
    <reaction evidence="9">
        <text>cytidine(34) in elongator tRNA(Met) + acetyl-CoA + ATP + H2O = N(4)-acetylcytidine(34) in elongator tRNA(Met) + ADP + phosphate + CoA + H(+)</text>
        <dbReference type="Rhea" id="RHEA:43788"/>
        <dbReference type="Rhea" id="RHEA-COMP:10693"/>
        <dbReference type="Rhea" id="RHEA-COMP:10694"/>
        <dbReference type="ChEBI" id="CHEBI:15377"/>
        <dbReference type="ChEBI" id="CHEBI:15378"/>
        <dbReference type="ChEBI" id="CHEBI:30616"/>
        <dbReference type="ChEBI" id="CHEBI:43474"/>
        <dbReference type="ChEBI" id="CHEBI:57287"/>
        <dbReference type="ChEBI" id="CHEBI:57288"/>
        <dbReference type="ChEBI" id="CHEBI:74900"/>
        <dbReference type="ChEBI" id="CHEBI:82748"/>
        <dbReference type="ChEBI" id="CHEBI:456216"/>
        <dbReference type="EC" id="2.3.1.193"/>
    </reaction>
</comment>
<dbReference type="InterPro" id="IPR016181">
    <property type="entry name" value="Acyl_CoA_acyltransferase"/>
</dbReference>
<dbReference type="GO" id="GO:0051391">
    <property type="term" value="P:tRNA acetylation"/>
    <property type="evidence" value="ECO:0007669"/>
    <property type="project" value="UniProtKB-UniRule"/>
</dbReference>
<dbReference type="EC" id="2.3.1.193" evidence="9"/>
<evidence type="ECO:0000313" key="11">
    <source>
        <dbReference type="EMBL" id="PWQ94217.1"/>
    </source>
</evidence>
<evidence type="ECO:0000256" key="4">
    <source>
        <dbReference type="ARBA" id="ARBA00022694"/>
    </source>
</evidence>
<dbReference type="GO" id="GO:1990883">
    <property type="term" value="F:18S rRNA cytidine N-acetyltransferase activity"/>
    <property type="evidence" value="ECO:0007669"/>
    <property type="project" value="TreeGrafter"/>
</dbReference>
<comment type="caution">
    <text evidence="11">The sequence shown here is derived from an EMBL/GenBank/DDBJ whole genome shotgun (WGS) entry which is preliminary data.</text>
</comment>
<organism evidence="11 12">
    <name type="scientific">Leucothrix arctica</name>
    <dbReference type="NCBI Taxonomy" id="1481894"/>
    <lineage>
        <taxon>Bacteria</taxon>
        <taxon>Pseudomonadati</taxon>
        <taxon>Pseudomonadota</taxon>
        <taxon>Gammaproteobacteria</taxon>
        <taxon>Thiotrichales</taxon>
        <taxon>Thiotrichaceae</taxon>
        <taxon>Leucothrix</taxon>
    </lineage>
</organism>
<dbReference type="Gene3D" id="3.40.50.11040">
    <property type="match status" value="1"/>
</dbReference>
<keyword evidence="8 9" id="KW-0012">Acyltransferase</keyword>
<evidence type="ECO:0000313" key="12">
    <source>
        <dbReference type="Proteomes" id="UP000245506"/>
    </source>
</evidence>
<dbReference type="GO" id="GO:1904812">
    <property type="term" value="P:rRNA acetylation involved in maturation of SSU-rRNA"/>
    <property type="evidence" value="ECO:0007669"/>
    <property type="project" value="TreeGrafter"/>
</dbReference>
<evidence type="ECO:0000256" key="9">
    <source>
        <dbReference type="HAMAP-Rule" id="MF_01886"/>
    </source>
</evidence>
<dbReference type="PROSITE" id="PS51186">
    <property type="entry name" value="GNAT"/>
    <property type="match status" value="1"/>
</dbReference>
<sequence length="664" mass="73076">MNIEHRQILVINGNRQQSVAQCQIILNGRQSFWLSDQQIDSIDTTPFKKARTQLGQENTAIVFDAIDHFDANALGAVAGTLIGGGLLILLLPANTNNHQQPRFIKRLNTLLTSHNIKNYAAESVTTNVPLYDLPVLKPVKTFELTAEQQTIASAIINVAKGRRKRPLVITADRGRGKTSVLGAAALALTEKGIENIIVCAPAKAMVQPLFQHAAGADNLTFYAPDELDQKRPTADLVIIDEAGAIPVPLLTRLLQHYSRIVFSTTVLGYEGNGRGFAIRFQDQLDQYTPSWRSATLEAPIRWAVNDPLESLLNDLLLLGTAATELTMPVAQDKITYQQVSSDQLIEDEYLLRQIFGLLVIAHYQTRPSDLLQLLDSDDLSIYTLMLDDKVVAVAVVSHEGGLDAELTQSIFEGKRRPQGHLVPQVLTFQSGIPNAACLRTDRIMRIAVHPECQNQTLGTELLAHIRQHSTADYLSTSFGLSSSLLNFWSKSGYRPIHLGLKREASSGYHSAVFILPMSAEGETLLVDASSHFSRNFVALLADALKTFKPNLVLVLLKQYQLSANLSLSIAEQRDIIRFSQGQCGYDLVMASLKQWLPPALAMHGEQLTAEDAQLLVMRVLQHHDWASCCSTLSITGKQFALVKMQQAVATLAGLLASTDCPRNK</sequence>
<dbReference type="InterPro" id="IPR027417">
    <property type="entry name" value="P-loop_NTPase"/>
</dbReference>
<dbReference type="GO" id="GO:0051392">
    <property type="term" value="F:tRNA cytidine N4-acetyltransferase activity"/>
    <property type="evidence" value="ECO:0007669"/>
    <property type="project" value="UniProtKB-UniRule"/>
</dbReference>
<evidence type="ECO:0000256" key="3">
    <source>
        <dbReference type="ARBA" id="ARBA00022679"/>
    </source>
</evidence>
<dbReference type="Pfam" id="PF13718">
    <property type="entry name" value="GNAT_acetyltr_2"/>
    <property type="match status" value="1"/>
</dbReference>
<feature type="binding site" evidence="9">
    <location>
        <position position="148"/>
    </location>
    <ligand>
        <name>ATP</name>
        <dbReference type="ChEBI" id="CHEBI:30616"/>
    </ligand>
</feature>
<dbReference type="Gene3D" id="3.40.50.300">
    <property type="entry name" value="P-loop containing nucleotide triphosphate hydrolases"/>
    <property type="match status" value="1"/>
</dbReference>
<keyword evidence="12" id="KW-1185">Reference proteome</keyword>
<evidence type="ECO:0000256" key="6">
    <source>
        <dbReference type="ARBA" id="ARBA00022840"/>
    </source>
</evidence>
<evidence type="ECO:0000259" key="10">
    <source>
        <dbReference type="PROSITE" id="PS51186"/>
    </source>
</evidence>
<keyword evidence="4 9" id="KW-0819">tRNA processing</keyword>
<dbReference type="SUPFAM" id="SSF52540">
    <property type="entry name" value="P-loop containing nucleoside triphosphate hydrolases"/>
    <property type="match status" value="1"/>
</dbReference>
<dbReference type="InterPro" id="IPR013562">
    <property type="entry name" value="TmcA/NAT10_N"/>
</dbReference>
<keyword evidence="6 9" id="KW-0067">ATP-binding</keyword>
<gene>
    <name evidence="9" type="primary">tmcA</name>
    <name evidence="11" type="ORF">DKT75_16925</name>
</gene>
<evidence type="ECO:0000256" key="8">
    <source>
        <dbReference type="ARBA" id="ARBA00023315"/>
    </source>
</evidence>
<dbReference type="GO" id="GO:0005737">
    <property type="term" value="C:cytoplasm"/>
    <property type="evidence" value="ECO:0007669"/>
    <property type="project" value="UniProtKB-SubCell"/>
</dbReference>
<keyword evidence="2 9" id="KW-0820">tRNA-binding</keyword>
<comment type="function">
    <text evidence="9">Catalyzes the formation of N(4)-acetylcytidine (ac(4)C) at the wobble position of tRNA(Met), by using acetyl-CoA as an acetyl donor and ATP (or GTP).</text>
</comment>
<comment type="subcellular location">
    <subcellularLocation>
        <location evidence="9">Cytoplasm</location>
    </subcellularLocation>
</comment>
<dbReference type="GO" id="GO:0005524">
    <property type="term" value="F:ATP binding"/>
    <property type="evidence" value="ECO:0007669"/>
    <property type="project" value="UniProtKB-UniRule"/>
</dbReference>
<dbReference type="Gene3D" id="3.40.630.30">
    <property type="match status" value="1"/>
</dbReference>
<dbReference type="InterPro" id="IPR007807">
    <property type="entry name" value="TcmA/NAT10_helicase"/>
</dbReference>
<dbReference type="EMBL" id="QGKL01000041">
    <property type="protein sequence ID" value="PWQ94217.1"/>
    <property type="molecule type" value="Genomic_DNA"/>
</dbReference>
<keyword evidence="3 9" id="KW-0808">Transferase</keyword>
<proteinExistence type="inferred from homology"/>